<dbReference type="InterPro" id="IPR003838">
    <property type="entry name" value="ABC3_permease_C"/>
</dbReference>
<dbReference type="PANTHER" id="PTHR30572">
    <property type="entry name" value="MEMBRANE COMPONENT OF TRANSPORTER-RELATED"/>
    <property type="match status" value="1"/>
</dbReference>
<keyword evidence="4 8" id="KW-1133">Transmembrane helix</keyword>
<dbReference type="EMBL" id="WUTW01000002">
    <property type="protein sequence ID" value="MXQ65028.1"/>
    <property type="molecule type" value="Genomic_DNA"/>
</dbReference>
<feature type="compositionally biased region" description="Gly residues" evidence="7">
    <location>
        <begin position="71"/>
        <end position="84"/>
    </location>
</feature>
<feature type="domain" description="MacB-like periplasmic core" evidence="10">
    <location>
        <begin position="21"/>
        <end position="264"/>
    </location>
</feature>
<dbReference type="GO" id="GO:0022857">
    <property type="term" value="F:transmembrane transporter activity"/>
    <property type="evidence" value="ECO:0007669"/>
    <property type="project" value="TreeGrafter"/>
</dbReference>
<comment type="caution">
    <text evidence="11">The sequence shown here is derived from an EMBL/GenBank/DDBJ whole genome shotgun (WGS) entry which is preliminary data.</text>
</comment>
<evidence type="ECO:0000256" key="4">
    <source>
        <dbReference type="ARBA" id="ARBA00022989"/>
    </source>
</evidence>
<keyword evidence="12" id="KW-1185">Reference proteome</keyword>
<dbReference type="AlphaFoldDB" id="A0A6I4W659"/>
<evidence type="ECO:0000256" key="2">
    <source>
        <dbReference type="ARBA" id="ARBA00022475"/>
    </source>
</evidence>
<keyword evidence="3 8" id="KW-0812">Transmembrane</keyword>
<evidence type="ECO:0000256" key="7">
    <source>
        <dbReference type="SAM" id="MobiDB-lite"/>
    </source>
</evidence>
<evidence type="ECO:0000256" key="6">
    <source>
        <dbReference type="ARBA" id="ARBA00038076"/>
    </source>
</evidence>
<evidence type="ECO:0000259" key="10">
    <source>
        <dbReference type="Pfam" id="PF12704"/>
    </source>
</evidence>
<protein>
    <submittedName>
        <fullName evidence="11">FtsX-like permease family protein</fullName>
    </submittedName>
</protein>
<reference evidence="11 12" key="1">
    <citation type="submission" date="2019-12" db="EMBL/GenBank/DDBJ databases">
        <title>Nocardia macrotermitis sp. nov. and Nocardia aurantia sp. nov., isolated from the gut of the fungus growing-termite Macrotermes natalensis.</title>
        <authorList>
            <person name="Christine B."/>
            <person name="Rene B."/>
        </authorList>
    </citation>
    <scope>NUCLEOTIDE SEQUENCE [LARGE SCALE GENOMIC DNA]</scope>
    <source>
        <strain evidence="11 12">DSM 102126</strain>
    </source>
</reference>
<keyword evidence="5 8" id="KW-0472">Membrane</keyword>
<evidence type="ECO:0000313" key="11">
    <source>
        <dbReference type="EMBL" id="MXQ65028.1"/>
    </source>
</evidence>
<dbReference type="InterPro" id="IPR025857">
    <property type="entry name" value="MacB_PCD"/>
</dbReference>
<evidence type="ECO:0000256" key="5">
    <source>
        <dbReference type="ARBA" id="ARBA00023136"/>
    </source>
</evidence>
<evidence type="ECO:0000256" key="8">
    <source>
        <dbReference type="SAM" id="Phobius"/>
    </source>
</evidence>
<organism evidence="11 12">
    <name type="scientific">Actinomadura rayongensis</name>
    <dbReference type="NCBI Taxonomy" id="1429076"/>
    <lineage>
        <taxon>Bacteria</taxon>
        <taxon>Bacillati</taxon>
        <taxon>Actinomycetota</taxon>
        <taxon>Actinomycetes</taxon>
        <taxon>Streptosporangiales</taxon>
        <taxon>Thermomonosporaceae</taxon>
        <taxon>Actinomadura</taxon>
    </lineage>
</organism>
<dbReference type="GO" id="GO:0005886">
    <property type="term" value="C:plasma membrane"/>
    <property type="evidence" value="ECO:0007669"/>
    <property type="project" value="UniProtKB-SubCell"/>
</dbReference>
<evidence type="ECO:0000256" key="3">
    <source>
        <dbReference type="ARBA" id="ARBA00022692"/>
    </source>
</evidence>
<sequence>MTPAEILRFALRGLAANKLRSALTTLGILIGVASVIVLVAVGNGSSEAVKKSIQRLGADALTVTPSTTGSGRRGGGFFPGGGAAGPQQQQQTGPRTQAHDLTVADATALGSSGQAPSIKSASPVVTSQSVTASYAGTSATIGQFVGTTPTYFAAANKTLASGSLFSSGDGKTVVLGSTTASDLFGVVSPIGKKVDVGGIRFTVVGVLKATGSSSSSFSDPDSIAVAPLAAVQESLTGYGGLDQIIVQATGSDAVDAAQAEITALLAQRHGVGTTGTADFTVSSQASVQSAVSDSTRTFTVLLGAVAAISLLVGGIGITNIMLVTVTERTREIGIRKAIGAPRGAILAQFVVEATVLSLIGGLLGVAVGIAGTLFRIAGVQPVLVPSSIALALAVSVAIGLFFGGFPAGRAARLRPIEALRHE</sequence>
<evidence type="ECO:0000259" key="9">
    <source>
        <dbReference type="Pfam" id="PF02687"/>
    </source>
</evidence>
<dbReference type="OrthoDB" id="9780560at2"/>
<feature type="transmembrane region" description="Helical" evidence="8">
    <location>
        <begin position="382"/>
        <end position="405"/>
    </location>
</feature>
<feature type="transmembrane region" description="Helical" evidence="8">
    <location>
        <begin position="298"/>
        <end position="323"/>
    </location>
</feature>
<evidence type="ECO:0000256" key="1">
    <source>
        <dbReference type="ARBA" id="ARBA00004651"/>
    </source>
</evidence>
<feature type="transmembrane region" description="Helical" evidence="8">
    <location>
        <begin position="344"/>
        <end position="370"/>
    </location>
</feature>
<feature type="domain" description="ABC3 transporter permease C-terminal" evidence="9">
    <location>
        <begin position="304"/>
        <end position="413"/>
    </location>
</feature>
<comment type="subcellular location">
    <subcellularLocation>
        <location evidence="1">Cell membrane</location>
        <topology evidence="1">Multi-pass membrane protein</topology>
    </subcellularLocation>
</comment>
<feature type="region of interest" description="Disordered" evidence="7">
    <location>
        <begin position="63"/>
        <end position="97"/>
    </location>
</feature>
<gene>
    <name evidence="11" type="ORF">GQ466_13380</name>
</gene>
<feature type="compositionally biased region" description="Low complexity" evidence="7">
    <location>
        <begin position="85"/>
        <end position="96"/>
    </location>
</feature>
<dbReference type="RefSeq" id="WP_161103176.1">
    <property type="nucleotide sequence ID" value="NZ_JBHLYI010000001.1"/>
</dbReference>
<name>A0A6I4W659_9ACTN</name>
<proteinExistence type="inferred from homology"/>
<feature type="transmembrane region" description="Helical" evidence="8">
    <location>
        <begin position="21"/>
        <end position="42"/>
    </location>
</feature>
<dbReference type="Pfam" id="PF02687">
    <property type="entry name" value="FtsX"/>
    <property type="match status" value="1"/>
</dbReference>
<dbReference type="Proteomes" id="UP000431901">
    <property type="component" value="Unassembled WGS sequence"/>
</dbReference>
<accession>A0A6I4W659</accession>
<dbReference type="Pfam" id="PF12704">
    <property type="entry name" value="MacB_PCD"/>
    <property type="match status" value="1"/>
</dbReference>
<dbReference type="InterPro" id="IPR050250">
    <property type="entry name" value="Macrolide_Exporter_MacB"/>
</dbReference>
<comment type="similarity">
    <text evidence="6">Belongs to the ABC-4 integral membrane protein family.</text>
</comment>
<dbReference type="PANTHER" id="PTHR30572:SF4">
    <property type="entry name" value="ABC TRANSPORTER PERMEASE YTRF"/>
    <property type="match status" value="1"/>
</dbReference>
<evidence type="ECO:0000313" key="12">
    <source>
        <dbReference type="Proteomes" id="UP000431901"/>
    </source>
</evidence>
<keyword evidence="2" id="KW-1003">Cell membrane</keyword>